<accession>A0A6V7FFG4</accession>
<dbReference type="EMBL" id="LR828254">
    <property type="protein sequence ID" value="CAD0362108.1"/>
    <property type="molecule type" value="Genomic_DNA"/>
</dbReference>
<organism evidence="1">
    <name type="scientific">Xanthomonas hortorum pv. gardneri</name>
    <dbReference type="NCBI Taxonomy" id="2754056"/>
    <lineage>
        <taxon>Bacteria</taxon>
        <taxon>Pseudomonadati</taxon>
        <taxon>Pseudomonadota</taxon>
        <taxon>Gammaproteobacteria</taxon>
        <taxon>Lysobacterales</taxon>
        <taxon>Lysobacteraceae</taxon>
        <taxon>Xanthomonas</taxon>
    </lineage>
</organism>
<gene>
    <name evidence="1" type="ORF">CFBP8129_45120</name>
</gene>
<dbReference type="EMBL" id="LR828254">
    <property type="protein sequence ID" value="CAD0362114.1"/>
    <property type="molecule type" value="Genomic_DNA"/>
</dbReference>
<geneLocation type="plasmid" evidence="1">
    <name>CFBP8129_p211</name>
</geneLocation>
<proteinExistence type="predicted"/>
<reference evidence="1" key="1">
    <citation type="submission" date="2020-07" db="EMBL/GenBank/DDBJ databases">
        <authorList>
            <person name="Pothier F. J."/>
        </authorList>
    </citation>
    <scope>NUCLEOTIDE SEQUENCE [LARGE SCALE GENOMIC DNA]</scope>
    <source>
        <plasmid evidence="1">CFBP8129_p211</plasmid>
    </source>
</reference>
<sequence>MDGDGYCLTYRGCIAMCDPNRAPGDGFVANAVTVRGDETLIASSPGEFSSLTPEAAF</sequence>
<protein>
    <submittedName>
        <fullName evidence="1">Uncharacterized protein</fullName>
    </submittedName>
</protein>
<keyword evidence="1" id="KW-0614">Plasmid</keyword>
<name>A0A6V7FFG4_9XANT</name>
<evidence type="ECO:0000313" key="1">
    <source>
        <dbReference type="EMBL" id="CAD0362108.1"/>
    </source>
</evidence>
<dbReference type="AlphaFoldDB" id="A0A6V7FFG4"/>